<reference evidence="2 3" key="1">
    <citation type="journal article" date="2010" name="Nature">
        <title>Genome sequence of the palaeopolyploid soybean.</title>
        <authorList>
            <person name="Schmutz J."/>
            <person name="Cannon S.B."/>
            <person name="Schlueter J."/>
            <person name="Ma J."/>
            <person name="Mitros T."/>
            <person name="Nelson W."/>
            <person name="Hyten D.L."/>
            <person name="Song Q."/>
            <person name="Thelen J.J."/>
            <person name="Cheng J."/>
            <person name="Xu D."/>
            <person name="Hellsten U."/>
            <person name="May G.D."/>
            <person name="Yu Y."/>
            <person name="Sakurai T."/>
            <person name="Umezawa T."/>
            <person name="Bhattacharyya M.K."/>
            <person name="Sandhu D."/>
            <person name="Valliyodan B."/>
            <person name="Lindquist E."/>
            <person name="Peto M."/>
            <person name="Grant D."/>
            <person name="Shu S."/>
            <person name="Goodstein D."/>
            <person name="Barry K."/>
            <person name="Futrell-Griggs M."/>
            <person name="Abernathy B."/>
            <person name="Du J."/>
            <person name="Tian Z."/>
            <person name="Zhu L."/>
            <person name="Gill N."/>
            <person name="Joshi T."/>
            <person name="Libault M."/>
            <person name="Sethuraman A."/>
            <person name="Zhang X.-C."/>
            <person name="Shinozaki K."/>
            <person name="Nguyen H.T."/>
            <person name="Wing R.A."/>
            <person name="Cregan P."/>
            <person name="Specht J."/>
            <person name="Grimwood J."/>
            <person name="Rokhsar D."/>
            <person name="Stacey G."/>
            <person name="Shoemaker R.C."/>
            <person name="Jackson S.A."/>
        </authorList>
    </citation>
    <scope>NUCLEOTIDE SEQUENCE [LARGE SCALE GENOMIC DNA]</scope>
    <source>
        <strain evidence="3">cv. Williams 82</strain>
        <tissue evidence="2">Callus</tissue>
    </source>
</reference>
<dbReference type="Proteomes" id="UP000008827">
    <property type="component" value="Chromosome 9"/>
</dbReference>
<dbReference type="HOGENOM" id="CLU_2676020_0_0_1"/>
<keyword evidence="4" id="KW-1185">Reference proteome</keyword>
<gene>
    <name evidence="2" type="ORF">GLYMA_09G033300</name>
</gene>
<accession>K7LBK9</accession>
<evidence type="ECO:0000313" key="4">
    <source>
        <dbReference type="Proteomes" id="UP000008827"/>
    </source>
</evidence>
<sequence>MQNLKLNSLGILRVIIVGFWEDLGSSCLILINFFSPLFVCLCVSSVLLVNDSTYLGQSLWSVMFISNFPFEISCC</sequence>
<reference evidence="2" key="3">
    <citation type="submission" date="2018-07" db="EMBL/GenBank/DDBJ databases">
        <title>WGS assembly of Glycine max.</title>
        <authorList>
            <person name="Schmutz J."/>
            <person name="Cannon S."/>
            <person name="Schlueter J."/>
            <person name="Ma J."/>
            <person name="Mitros T."/>
            <person name="Nelson W."/>
            <person name="Hyten D."/>
            <person name="Song Q."/>
            <person name="Thelen J."/>
            <person name="Cheng J."/>
            <person name="Xu D."/>
            <person name="Hellsten U."/>
            <person name="May G."/>
            <person name="Yu Y."/>
            <person name="Sakurai T."/>
            <person name="Umezawa T."/>
            <person name="Bhattacharyya M."/>
            <person name="Sandhu D."/>
            <person name="Valliyodan B."/>
            <person name="Lindquist E."/>
            <person name="Peto M."/>
            <person name="Grant D."/>
            <person name="Shu S."/>
            <person name="Goodstein D."/>
            <person name="Barry K."/>
            <person name="Futrell-Griggs M."/>
            <person name="Abernathy B."/>
            <person name="Du J."/>
            <person name="Tian Z."/>
            <person name="Zhu L."/>
            <person name="Gill N."/>
            <person name="Joshi T."/>
            <person name="Libault M."/>
            <person name="Sethuraman A."/>
            <person name="Zhang X."/>
            <person name="Shinozaki K."/>
            <person name="Nguyen H."/>
            <person name="Wing R."/>
            <person name="Cregan P."/>
            <person name="Specht J."/>
            <person name="Grimwood J."/>
            <person name="Rokhsar D."/>
            <person name="Stacey G."/>
            <person name="Shoemaker R."/>
            <person name="Jackson S."/>
        </authorList>
    </citation>
    <scope>NUCLEOTIDE SEQUENCE</scope>
    <source>
        <tissue evidence="2">Callus</tissue>
    </source>
</reference>
<dbReference type="PaxDb" id="3847-GLYMA09G03824.1"/>
<dbReference type="EMBL" id="CM000842">
    <property type="protein sequence ID" value="KRH36942.1"/>
    <property type="molecule type" value="Genomic_DNA"/>
</dbReference>
<reference evidence="3" key="2">
    <citation type="submission" date="2018-02" db="UniProtKB">
        <authorList>
            <consortium name="EnsemblPlants"/>
        </authorList>
    </citation>
    <scope>IDENTIFICATION</scope>
    <source>
        <strain evidence="3">Williams 82</strain>
    </source>
</reference>
<proteinExistence type="predicted"/>
<dbReference type="EnsemblPlants" id="KRH36942">
    <property type="protein sequence ID" value="KRH36942"/>
    <property type="gene ID" value="GLYMA_09G033300"/>
</dbReference>
<keyword evidence="1" id="KW-0812">Transmembrane</keyword>
<evidence type="ECO:0000313" key="2">
    <source>
        <dbReference type="EMBL" id="KRH36942.1"/>
    </source>
</evidence>
<organism evidence="3">
    <name type="scientific">Glycine max</name>
    <name type="common">Soybean</name>
    <name type="synonym">Glycine hispida</name>
    <dbReference type="NCBI Taxonomy" id="3847"/>
    <lineage>
        <taxon>Eukaryota</taxon>
        <taxon>Viridiplantae</taxon>
        <taxon>Streptophyta</taxon>
        <taxon>Embryophyta</taxon>
        <taxon>Tracheophyta</taxon>
        <taxon>Spermatophyta</taxon>
        <taxon>Magnoliopsida</taxon>
        <taxon>eudicotyledons</taxon>
        <taxon>Gunneridae</taxon>
        <taxon>Pentapetalae</taxon>
        <taxon>rosids</taxon>
        <taxon>fabids</taxon>
        <taxon>Fabales</taxon>
        <taxon>Fabaceae</taxon>
        <taxon>Papilionoideae</taxon>
        <taxon>50 kb inversion clade</taxon>
        <taxon>NPAAA clade</taxon>
        <taxon>indigoferoid/millettioid clade</taxon>
        <taxon>Phaseoleae</taxon>
        <taxon>Glycine</taxon>
        <taxon>Glycine subgen. Soja</taxon>
    </lineage>
</organism>
<keyword evidence="1" id="KW-1133">Transmembrane helix</keyword>
<dbReference type="AlphaFoldDB" id="K7LBK9"/>
<name>K7LBK9_SOYBN</name>
<feature type="transmembrane region" description="Helical" evidence="1">
    <location>
        <begin position="29"/>
        <end position="49"/>
    </location>
</feature>
<evidence type="ECO:0000256" key="1">
    <source>
        <dbReference type="SAM" id="Phobius"/>
    </source>
</evidence>
<protein>
    <submittedName>
        <fullName evidence="2 3">Uncharacterized protein</fullName>
    </submittedName>
</protein>
<evidence type="ECO:0000313" key="3">
    <source>
        <dbReference type="EnsemblPlants" id="KRH36942"/>
    </source>
</evidence>
<dbReference type="Gramene" id="KRH36942">
    <property type="protein sequence ID" value="KRH36942"/>
    <property type="gene ID" value="GLYMA_09G033300"/>
</dbReference>
<dbReference type="InParanoid" id="K7LBK9"/>
<keyword evidence="1" id="KW-0472">Membrane</keyword>